<dbReference type="RefSeq" id="WP_099312712.1">
    <property type="nucleotide sequence ID" value="NZ_CP032101.1"/>
</dbReference>
<evidence type="ECO:0000313" key="2">
    <source>
        <dbReference type="EMBL" id="AXX86501.1"/>
    </source>
</evidence>
<evidence type="ECO:0000256" key="1">
    <source>
        <dbReference type="SAM" id="Coils"/>
    </source>
</evidence>
<dbReference type="KEGG" id="amar:AMRN_0747"/>
<feature type="coiled-coil region" evidence="1">
    <location>
        <begin position="14"/>
        <end position="41"/>
    </location>
</feature>
<evidence type="ECO:0000313" key="5">
    <source>
        <dbReference type="Proteomes" id="UP000264693"/>
    </source>
</evidence>
<reference evidence="2 5" key="3">
    <citation type="submission" date="2018-08" db="EMBL/GenBank/DDBJ databases">
        <title>Complete genome of the Arcobacter marinus type strain JCM 15502.</title>
        <authorList>
            <person name="Miller W.G."/>
            <person name="Yee E."/>
            <person name="Huynh S."/>
            <person name="Parker C.T."/>
        </authorList>
    </citation>
    <scope>NUCLEOTIDE SEQUENCE [LARGE SCALE GENOMIC DNA]</scope>
    <source>
        <strain evidence="2 5">JCM 15502</strain>
    </source>
</reference>
<keyword evidence="4" id="KW-1185">Reference proteome</keyword>
<name>A0A347TIS3_9BACT</name>
<accession>A0A347TIS3</accession>
<dbReference type="AlphaFoldDB" id="A0A347TIS3"/>
<reference evidence="3" key="2">
    <citation type="submission" date="2017-09" db="EMBL/GenBank/DDBJ databases">
        <authorList>
            <person name="Perez-Cataluna A."/>
            <person name="Figueras M.J."/>
            <person name="Salas-Masso N."/>
        </authorList>
    </citation>
    <scope>NUCLEOTIDE SEQUENCE</scope>
    <source>
        <strain evidence="3">CECT 7727</strain>
    </source>
</reference>
<reference evidence="4" key="1">
    <citation type="submission" date="2017-09" db="EMBL/GenBank/DDBJ databases">
        <title>Arcobacter canalis sp. nov., a new species isolated from a water canal contaminated with urban sewage.</title>
        <authorList>
            <person name="Perez-Cataluna A."/>
            <person name="Salas-Masso N."/>
            <person name="Figueras M.J."/>
        </authorList>
    </citation>
    <scope>NUCLEOTIDE SEQUENCE [LARGE SCALE GENOMIC DNA]</scope>
    <source>
        <strain evidence="4">CECT 7727</strain>
    </source>
</reference>
<dbReference type="Proteomes" id="UP000264693">
    <property type="component" value="Chromosome"/>
</dbReference>
<organism evidence="2 5">
    <name type="scientific">Malaciobacter marinus</name>
    <dbReference type="NCBI Taxonomy" id="505249"/>
    <lineage>
        <taxon>Bacteria</taxon>
        <taxon>Pseudomonadati</taxon>
        <taxon>Campylobacterota</taxon>
        <taxon>Epsilonproteobacteria</taxon>
        <taxon>Campylobacterales</taxon>
        <taxon>Arcobacteraceae</taxon>
        <taxon>Malaciobacter</taxon>
    </lineage>
</organism>
<gene>
    <name evidence="2" type="ORF">AMRN_0747</name>
    <name evidence="3" type="ORF">CPH92_13885</name>
</gene>
<dbReference type="Proteomes" id="UP000224740">
    <property type="component" value="Unassembled WGS sequence"/>
</dbReference>
<protein>
    <submittedName>
        <fullName evidence="2">Uncharacterized protein</fullName>
    </submittedName>
</protein>
<proteinExistence type="predicted"/>
<dbReference type="EMBL" id="NXAO01000106">
    <property type="protein sequence ID" value="PHO14067.1"/>
    <property type="molecule type" value="Genomic_DNA"/>
</dbReference>
<evidence type="ECO:0000313" key="4">
    <source>
        <dbReference type="Proteomes" id="UP000224740"/>
    </source>
</evidence>
<sequence length="467" mass="55571">MKKELEKEIRSIDFNEVEDEIERLSDKFNLSELQEEKLRQKVEEHIESLEKTCFKYKPKETNKSYILANAILEAMCINNDLNVFVDSSKFKIHQYYNEVSQEELVEKLFFKIKENKNDSTSKEALRLLKCLRLLNHKQPNYALFSKNWFKDSRYEIIDNNVLKFLTPSLLGYLGKHYDSTVSKYFENIDEVIKYIIKPSIYHNKLNFIEATIIDAINELDDLTIKIYNKDEEFSIYPMQIIYKKEGHNQYKVLRYEVDEDDLKHEIDFDKIERITLKDKTYSNYEVEESSTNQKYLFNPSYSMLSVESYKKNQPSKTVLLEIDTNIVEYFQVKPLSNMKLYVTEEEKQDFSKEYGLDTLPNKCYIFAEDDKEYIISTIFHTIEYVKILEPTELNEDIVERMKIFAKKNNIDLCKEDTPPKKPIEPSDLTSIKEETNEIKENNKDIVIDKSGKMEDIKNNDSEIKFNF</sequence>
<dbReference type="EMBL" id="CP032101">
    <property type="protein sequence ID" value="AXX86501.1"/>
    <property type="molecule type" value="Genomic_DNA"/>
</dbReference>
<evidence type="ECO:0000313" key="3">
    <source>
        <dbReference type="EMBL" id="PHO14067.1"/>
    </source>
</evidence>
<keyword evidence="1" id="KW-0175">Coiled coil</keyword>